<keyword evidence="7" id="KW-0963">Cytoplasm</keyword>
<dbReference type="UniPathway" id="UPA00028">
    <property type="reaction ID" value="UER00003"/>
</dbReference>
<dbReference type="PANTHER" id="PTHR20881:SF0">
    <property type="entry name" value="3-METHYL-2-OXOBUTANOATE HYDROXYMETHYLTRANSFERASE"/>
    <property type="match status" value="1"/>
</dbReference>
<organism evidence="11 12">
    <name type="scientific">Campylobacter corcagiensis</name>
    <dbReference type="NCBI Taxonomy" id="1448857"/>
    <lineage>
        <taxon>Bacteria</taxon>
        <taxon>Pseudomonadati</taxon>
        <taxon>Campylobacterota</taxon>
        <taxon>Epsilonproteobacteria</taxon>
        <taxon>Campylobacterales</taxon>
        <taxon>Campylobacteraceae</taxon>
        <taxon>Campylobacter</taxon>
    </lineage>
</organism>
<keyword evidence="11" id="KW-0489">Methyltransferase</keyword>
<dbReference type="FunFam" id="3.20.20.60:FF:000003">
    <property type="entry name" value="3-methyl-2-oxobutanoate hydroxymethyltransferase"/>
    <property type="match status" value="1"/>
</dbReference>
<dbReference type="GO" id="GO:0008168">
    <property type="term" value="F:methyltransferase activity"/>
    <property type="evidence" value="ECO:0007669"/>
    <property type="project" value="UniProtKB-KW"/>
</dbReference>
<dbReference type="NCBIfam" id="NF001452">
    <property type="entry name" value="PRK00311.1"/>
    <property type="match status" value="1"/>
</dbReference>
<dbReference type="CDD" id="cd06557">
    <property type="entry name" value="KPHMT-like"/>
    <property type="match status" value="1"/>
</dbReference>
<comment type="function">
    <text evidence="6 7">Catalyzes the reversible reaction in which hydroxymethyl group from 5,10-methylenetetrahydrofolate is transferred onto alpha-ketoisovalerate to form ketopantoate.</text>
</comment>
<name>A0A7M1LDT4_9BACT</name>
<evidence type="ECO:0000256" key="3">
    <source>
        <dbReference type="ARBA" id="ARBA00011424"/>
    </source>
</evidence>
<feature type="binding site" evidence="7 10">
    <location>
        <position position="82"/>
    </location>
    <ligand>
        <name>Mg(2+)</name>
        <dbReference type="ChEBI" id="CHEBI:18420"/>
    </ligand>
</feature>
<comment type="subcellular location">
    <subcellularLocation>
        <location evidence="7">Cytoplasm</location>
    </subcellularLocation>
</comment>
<dbReference type="PIRSF" id="PIRSF000388">
    <property type="entry name" value="Pantoate_hydroxy_MeTrfase"/>
    <property type="match status" value="1"/>
</dbReference>
<dbReference type="Proteomes" id="UP000594749">
    <property type="component" value="Chromosome"/>
</dbReference>
<dbReference type="Pfam" id="PF02548">
    <property type="entry name" value="Pantoate_transf"/>
    <property type="match status" value="1"/>
</dbReference>
<evidence type="ECO:0000256" key="5">
    <source>
        <dbReference type="ARBA" id="ARBA00022679"/>
    </source>
</evidence>
<evidence type="ECO:0000256" key="8">
    <source>
        <dbReference type="PIRSR" id="PIRSR000388-1"/>
    </source>
</evidence>
<dbReference type="GO" id="GO:0015940">
    <property type="term" value="P:pantothenate biosynthetic process"/>
    <property type="evidence" value="ECO:0007669"/>
    <property type="project" value="UniProtKB-UniRule"/>
</dbReference>
<dbReference type="SUPFAM" id="SSF51621">
    <property type="entry name" value="Phosphoenolpyruvate/pyruvate domain"/>
    <property type="match status" value="1"/>
</dbReference>
<dbReference type="InterPro" id="IPR015813">
    <property type="entry name" value="Pyrv/PenolPyrv_kinase-like_dom"/>
</dbReference>
<keyword evidence="7 10" id="KW-0460">Magnesium</keyword>
<feature type="binding site" evidence="7 9">
    <location>
        <position position="111"/>
    </location>
    <ligand>
        <name>3-methyl-2-oxobutanoate</name>
        <dbReference type="ChEBI" id="CHEBI:11851"/>
    </ligand>
</feature>
<keyword evidence="7 10" id="KW-0479">Metal-binding</keyword>
<accession>A0A7M1LDT4</accession>
<dbReference type="EC" id="2.1.2.11" evidence="7"/>
<proteinExistence type="inferred from homology"/>
<evidence type="ECO:0000256" key="4">
    <source>
        <dbReference type="ARBA" id="ARBA00022655"/>
    </source>
</evidence>
<dbReference type="Gene3D" id="3.20.20.60">
    <property type="entry name" value="Phosphoenolpyruvate-binding domains"/>
    <property type="match status" value="1"/>
</dbReference>
<comment type="pathway">
    <text evidence="1 7">Cofactor biosynthesis; (R)-pantothenate biosynthesis; (R)-pantoate from 3-methyl-2-oxobutanoate: step 1/2.</text>
</comment>
<dbReference type="GO" id="GO:0005737">
    <property type="term" value="C:cytoplasm"/>
    <property type="evidence" value="ECO:0007669"/>
    <property type="project" value="UniProtKB-SubCell"/>
</dbReference>
<dbReference type="OrthoDB" id="9781789at2"/>
<feature type="active site" description="Proton acceptor" evidence="7 8">
    <location>
        <position position="180"/>
    </location>
</feature>
<dbReference type="GO" id="GO:0032259">
    <property type="term" value="P:methylation"/>
    <property type="evidence" value="ECO:0007669"/>
    <property type="project" value="UniProtKB-KW"/>
</dbReference>
<evidence type="ECO:0000256" key="6">
    <source>
        <dbReference type="ARBA" id="ARBA00056497"/>
    </source>
</evidence>
<dbReference type="GO" id="GO:0000287">
    <property type="term" value="F:magnesium ion binding"/>
    <property type="evidence" value="ECO:0007669"/>
    <property type="project" value="TreeGrafter"/>
</dbReference>
<dbReference type="InterPro" id="IPR040442">
    <property type="entry name" value="Pyrv_kinase-like_dom_sf"/>
</dbReference>
<feature type="binding site" evidence="7 10">
    <location>
        <position position="113"/>
    </location>
    <ligand>
        <name>Mg(2+)</name>
        <dbReference type="ChEBI" id="CHEBI:18420"/>
    </ligand>
</feature>
<evidence type="ECO:0000256" key="7">
    <source>
        <dbReference type="HAMAP-Rule" id="MF_00156"/>
    </source>
</evidence>
<feature type="binding site" evidence="7 9">
    <location>
        <begin position="43"/>
        <end position="44"/>
    </location>
    <ligand>
        <name>3-methyl-2-oxobutanoate</name>
        <dbReference type="ChEBI" id="CHEBI:11851"/>
    </ligand>
</feature>
<comment type="similarity">
    <text evidence="2 7">Belongs to the PanB family.</text>
</comment>
<dbReference type="GO" id="GO:0003864">
    <property type="term" value="F:3-methyl-2-oxobutanoate hydroxymethyltransferase activity"/>
    <property type="evidence" value="ECO:0007669"/>
    <property type="project" value="UniProtKB-UniRule"/>
</dbReference>
<comment type="subunit">
    <text evidence="3 7">Homodecamer; pentamer of dimers.</text>
</comment>
<evidence type="ECO:0000256" key="1">
    <source>
        <dbReference type="ARBA" id="ARBA00005033"/>
    </source>
</evidence>
<dbReference type="NCBIfam" id="TIGR00222">
    <property type="entry name" value="panB"/>
    <property type="match status" value="1"/>
</dbReference>
<sequence>MKKITTKFIKEQKGVNKLVMITAYDALFANIFDEKVDMILVGDSLEMSFNGRDDTLKASMDGMIYHTNAVCNGAKKALIIADMPFGSVINKDEALKNSLRVYKETKADAVKVECNSANIDIIKYLVDNQIAVVAHIGLTPQSSRSEGGYLIKGRSEAEKIELLSIAKKAENSGAFCIVVEGVISEVAKLITNSVNIPVIGIGAGASTDGQVLVWSDAFGFFDEFKPKFVRRFFNGKELILKALDEYVSEVKSGNFPSQNESYNK</sequence>
<keyword evidence="4 7" id="KW-0566">Pantothenate biosynthesis</keyword>
<feature type="binding site" evidence="7 9">
    <location>
        <position position="82"/>
    </location>
    <ligand>
        <name>3-methyl-2-oxobutanoate</name>
        <dbReference type="ChEBI" id="CHEBI:11851"/>
    </ligand>
</feature>
<evidence type="ECO:0000256" key="2">
    <source>
        <dbReference type="ARBA" id="ARBA00008676"/>
    </source>
</evidence>
<comment type="catalytic activity">
    <reaction evidence="7">
        <text>(6R)-5,10-methylene-5,6,7,8-tetrahydrofolate + 3-methyl-2-oxobutanoate + H2O = 2-dehydropantoate + (6S)-5,6,7,8-tetrahydrofolate</text>
        <dbReference type="Rhea" id="RHEA:11824"/>
        <dbReference type="ChEBI" id="CHEBI:11561"/>
        <dbReference type="ChEBI" id="CHEBI:11851"/>
        <dbReference type="ChEBI" id="CHEBI:15377"/>
        <dbReference type="ChEBI" id="CHEBI:15636"/>
        <dbReference type="ChEBI" id="CHEBI:57453"/>
        <dbReference type="EC" id="2.1.2.11"/>
    </reaction>
</comment>
<dbReference type="AlphaFoldDB" id="A0A7M1LDT4"/>
<gene>
    <name evidence="7 11" type="primary">panB</name>
    <name evidence="11" type="ORF">IMC76_05835</name>
</gene>
<reference evidence="11 12" key="1">
    <citation type="submission" date="2020-10" db="EMBL/GenBank/DDBJ databases">
        <title>Campylobacter and Helicobacter PacBio genomes.</title>
        <authorList>
            <person name="Lane C."/>
        </authorList>
    </citation>
    <scope>NUCLEOTIDE SEQUENCE [LARGE SCALE GENOMIC DNA]</scope>
    <source>
        <strain evidence="11 12">2016D-0077</strain>
    </source>
</reference>
<keyword evidence="12" id="KW-1185">Reference proteome</keyword>
<dbReference type="HAMAP" id="MF_00156">
    <property type="entry name" value="PanB"/>
    <property type="match status" value="1"/>
</dbReference>
<dbReference type="PANTHER" id="PTHR20881">
    <property type="entry name" value="3-METHYL-2-OXOBUTANOATE HYDROXYMETHYLTRANSFERASE"/>
    <property type="match status" value="1"/>
</dbReference>
<feature type="binding site" evidence="7 10">
    <location>
        <position position="43"/>
    </location>
    <ligand>
        <name>Mg(2+)</name>
        <dbReference type="ChEBI" id="CHEBI:18420"/>
    </ligand>
</feature>
<dbReference type="EMBL" id="CP063078">
    <property type="protein sequence ID" value="QOQ86742.1"/>
    <property type="molecule type" value="Genomic_DNA"/>
</dbReference>
<dbReference type="InterPro" id="IPR003700">
    <property type="entry name" value="Pantoate_hydroxy_MeTrfase"/>
</dbReference>
<dbReference type="RefSeq" id="WP_152534261.1">
    <property type="nucleotide sequence ID" value="NZ_CP053842.1"/>
</dbReference>
<comment type="cofactor">
    <cofactor evidence="7 10">
        <name>Mg(2+)</name>
        <dbReference type="ChEBI" id="CHEBI:18420"/>
    </cofactor>
    <text evidence="7 10">Binds 1 Mg(2+) ion per subunit.</text>
</comment>
<evidence type="ECO:0000256" key="9">
    <source>
        <dbReference type="PIRSR" id="PIRSR000388-2"/>
    </source>
</evidence>
<protein>
    <recommendedName>
        <fullName evidence="7">3-methyl-2-oxobutanoate hydroxymethyltransferase</fullName>
        <ecNumber evidence="7">2.1.2.11</ecNumber>
    </recommendedName>
    <alternativeName>
        <fullName evidence="7">Ketopantoate hydroxymethyltransferase</fullName>
        <shortName evidence="7">KPHMT</shortName>
    </alternativeName>
</protein>
<evidence type="ECO:0000256" key="10">
    <source>
        <dbReference type="PIRSR" id="PIRSR000388-3"/>
    </source>
</evidence>
<evidence type="ECO:0000313" key="11">
    <source>
        <dbReference type="EMBL" id="QOQ86742.1"/>
    </source>
</evidence>
<keyword evidence="5 7" id="KW-0808">Transferase</keyword>
<evidence type="ECO:0000313" key="12">
    <source>
        <dbReference type="Proteomes" id="UP000594749"/>
    </source>
</evidence>